<gene>
    <name evidence="1" type="ORF">Hyperionvirus3_115</name>
</gene>
<name>A0A3G5ACA2_9VIRU</name>
<reference evidence="1" key="1">
    <citation type="submission" date="2018-10" db="EMBL/GenBank/DDBJ databases">
        <title>Hidden diversity of soil giant viruses.</title>
        <authorList>
            <person name="Schulz F."/>
            <person name="Alteio L."/>
            <person name="Goudeau D."/>
            <person name="Ryan E.M."/>
            <person name="Malmstrom R.R."/>
            <person name="Blanchard J."/>
            <person name="Woyke T."/>
        </authorList>
    </citation>
    <scope>NUCLEOTIDE SEQUENCE</scope>
    <source>
        <strain evidence="1">HYV1</strain>
    </source>
</reference>
<proteinExistence type="predicted"/>
<accession>A0A3G5ACA2</accession>
<dbReference type="EMBL" id="MK072385">
    <property type="protein sequence ID" value="AYV82969.1"/>
    <property type="molecule type" value="Genomic_DNA"/>
</dbReference>
<sequence length="35" mass="4194">MDPLFLKREQDYSYVHMVSALYITNIQLNNYGENI</sequence>
<organism evidence="1">
    <name type="scientific">Hyperionvirus sp</name>
    <dbReference type="NCBI Taxonomy" id="2487770"/>
    <lineage>
        <taxon>Viruses</taxon>
        <taxon>Varidnaviria</taxon>
        <taxon>Bamfordvirae</taxon>
        <taxon>Nucleocytoviricota</taxon>
        <taxon>Megaviricetes</taxon>
        <taxon>Imitervirales</taxon>
        <taxon>Mimiviridae</taxon>
        <taxon>Klosneuvirinae</taxon>
    </lineage>
</organism>
<evidence type="ECO:0000313" key="1">
    <source>
        <dbReference type="EMBL" id="AYV82969.1"/>
    </source>
</evidence>
<protein>
    <submittedName>
        <fullName evidence="1">Uncharacterized protein</fullName>
    </submittedName>
</protein>